<organism evidence="1 2">
    <name type="scientific">Mycena chlorophos</name>
    <name type="common">Agaric fungus</name>
    <name type="synonym">Agaricus chlorophos</name>
    <dbReference type="NCBI Taxonomy" id="658473"/>
    <lineage>
        <taxon>Eukaryota</taxon>
        <taxon>Fungi</taxon>
        <taxon>Dikarya</taxon>
        <taxon>Basidiomycota</taxon>
        <taxon>Agaricomycotina</taxon>
        <taxon>Agaricomycetes</taxon>
        <taxon>Agaricomycetidae</taxon>
        <taxon>Agaricales</taxon>
        <taxon>Marasmiineae</taxon>
        <taxon>Mycenaceae</taxon>
        <taxon>Mycena</taxon>
    </lineage>
</organism>
<name>A0ABQ0LX16_MYCCL</name>
<dbReference type="EMBL" id="DF849045">
    <property type="protein sequence ID" value="GAT55609.1"/>
    <property type="molecule type" value="Genomic_DNA"/>
</dbReference>
<dbReference type="CDD" id="cd11296">
    <property type="entry name" value="O-FucT_like"/>
    <property type="match status" value="1"/>
</dbReference>
<evidence type="ECO:0008006" key="3">
    <source>
        <dbReference type="Google" id="ProtNLM"/>
    </source>
</evidence>
<reference evidence="1" key="1">
    <citation type="submission" date="2014-09" db="EMBL/GenBank/DDBJ databases">
        <title>Genome sequence of the luminous mushroom Mycena chlorophos for searching fungal bioluminescence genes.</title>
        <authorList>
            <person name="Tanaka Y."/>
            <person name="Kasuga D."/>
            <person name="Oba Y."/>
            <person name="Hase S."/>
            <person name="Sato K."/>
            <person name="Oba Y."/>
            <person name="Sakakibara Y."/>
        </authorList>
    </citation>
    <scope>NUCLEOTIDE SEQUENCE</scope>
</reference>
<accession>A0ABQ0LX16</accession>
<protein>
    <recommendedName>
        <fullName evidence="3">Proteophosphoglycan 5</fullName>
    </recommendedName>
</protein>
<dbReference type="Gene3D" id="3.40.50.11350">
    <property type="match status" value="1"/>
</dbReference>
<evidence type="ECO:0000313" key="1">
    <source>
        <dbReference type="EMBL" id="GAT55609.1"/>
    </source>
</evidence>
<proteinExistence type="predicted"/>
<sequence length="448" mass="49942">MAHWPARRISVLSGLVVFVILSALLLVSSRFGDVWLSAGPFPFPTKNPAEEQHNDPYVARTVLRGPPGASFRDALLPNERYITSWGSSAGWSNDVISFIHLIYLGQETNRIAVLPYHTSTHLPWEAQGQLSFGEAFDVPRLAKALGRPVLEWNDIKLWNGTQVTWDAIGCWDLWSKLSEDKAPRESYGVTHRLGLDIAYTPAPDYVRASDFHVGFSALTTLAWPDSRAVALADTTEAKPSLGSHHTSPPDEQLLCFDFLYYVGSFHSFEIGLQYSPAWNTVGRHMHWNPSLDRLVDLFLQALFGLADGTTIPPFISIHARHTDFAAYCSPEPGQPCFTSLDAYTQEVERLQKRIFERKGIEVKHVVVTSDETDPSWWAGVKAAGWFVPDHDGLGTADYLGVWYPVLIDAVIQSRGQGFIGTEGSTMSILAARRVEDWQDGEASLLRFN</sequence>
<keyword evidence="2" id="KW-1185">Reference proteome</keyword>
<dbReference type="Proteomes" id="UP000815677">
    <property type="component" value="Unassembled WGS sequence"/>
</dbReference>
<gene>
    <name evidence="1" type="ORF">MCHLO_12354</name>
</gene>
<evidence type="ECO:0000313" key="2">
    <source>
        <dbReference type="Proteomes" id="UP000815677"/>
    </source>
</evidence>